<evidence type="ECO:0000256" key="3">
    <source>
        <dbReference type="ARBA" id="ARBA00022448"/>
    </source>
</evidence>
<dbReference type="PANTHER" id="PTHR12263:SF0">
    <property type="entry name" value="V-TYPE PROTON ATPASE SUBUNIT"/>
    <property type="match status" value="1"/>
</dbReference>
<dbReference type="GO" id="GO:0012505">
    <property type="term" value="C:endomembrane system"/>
    <property type="evidence" value="ECO:0007669"/>
    <property type="project" value="UniProtKB-SubCell"/>
</dbReference>
<evidence type="ECO:0000313" key="11">
    <source>
        <dbReference type="EMBL" id="ORY82605.1"/>
    </source>
</evidence>
<sequence>MSGLTVLLVAAVIAALCAVCYVFSPKGDNQTVWRMTSILTLVSMYLMWMLTYMAQLHPLVAPRKANEHYQKSS</sequence>
<evidence type="ECO:0000256" key="5">
    <source>
        <dbReference type="ARBA" id="ARBA00022781"/>
    </source>
</evidence>
<comment type="subcellular location">
    <subcellularLocation>
        <location evidence="1">Endomembrane system</location>
        <topology evidence="1">Multi-pass membrane protein</topology>
    </subcellularLocation>
</comment>
<feature type="signal peptide" evidence="10">
    <location>
        <begin position="1"/>
        <end position="18"/>
    </location>
</feature>
<dbReference type="RefSeq" id="XP_040725476.1">
    <property type="nucleotide sequence ID" value="XM_040869300.1"/>
</dbReference>
<feature type="transmembrane region" description="Helical" evidence="9">
    <location>
        <begin position="33"/>
        <end position="54"/>
    </location>
</feature>
<keyword evidence="8 9" id="KW-0472">Membrane</keyword>
<gene>
    <name evidence="11" type="ORF">BCR37DRAFT_379619</name>
</gene>
<evidence type="ECO:0000313" key="12">
    <source>
        <dbReference type="Proteomes" id="UP000193685"/>
    </source>
</evidence>
<keyword evidence="12" id="KW-1185">Reference proteome</keyword>
<keyword evidence="6 9" id="KW-1133">Transmembrane helix</keyword>
<keyword evidence="3" id="KW-0813">Transport</keyword>
<dbReference type="GO" id="GO:0000220">
    <property type="term" value="C:vacuolar proton-transporting V-type ATPase, V0 domain"/>
    <property type="evidence" value="ECO:0007669"/>
    <property type="project" value="TreeGrafter"/>
</dbReference>
<dbReference type="Pfam" id="PF05493">
    <property type="entry name" value="ATP_synt_H"/>
    <property type="match status" value="1"/>
</dbReference>
<accession>A0A1Y2FIG1</accession>
<dbReference type="Proteomes" id="UP000193685">
    <property type="component" value="Unassembled WGS sequence"/>
</dbReference>
<evidence type="ECO:0000256" key="8">
    <source>
        <dbReference type="ARBA" id="ARBA00023136"/>
    </source>
</evidence>
<dbReference type="AlphaFoldDB" id="A0A1Y2FIG1"/>
<dbReference type="GO" id="GO:0007035">
    <property type="term" value="P:vacuolar acidification"/>
    <property type="evidence" value="ECO:0007669"/>
    <property type="project" value="TreeGrafter"/>
</dbReference>
<evidence type="ECO:0000256" key="2">
    <source>
        <dbReference type="ARBA" id="ARBA00008328"/>
    </source>
</evidence>
<keyword evidence="7" id="KW-0406">Ion transport</keyword>
<keyword evidence="10" id="KW-0732">Signal</keyword>
<dbReference type="OrthoDB" id="1508846at2759"/>
<comment type="similarity">
    <text evidence="2">Belongs to the V-ATPase e1/e2 subunit family.</text>
</comment>
<dbReference type="PANTHER" id="PTHR12263">
    <property type="entry name" value="VACUOLAR ATP SYNTHASE SUBUNIT H"/>
    <property type="match status" value="1"/>
</dbReference>
<proteinExistence type="inferred from homology"/>
<evidence type="ECO:0000256" key="10">
    <source>
        <dbReference type="SAM" id="SignalP"/>
    </source>
</evidence>
<evidence type="ECO:0000256" key="1">
    <source>
        <dbReference type="ARBA" id="ARBA00004127"/>
    </source>
</evidence>
<feature type="chain" id="PRO_5013390844" evidence="10">
    <location>
        <begin position="19"/>
        <end position="73"/>
    </location>
</feature>
<evidence type="ECO:0000256" key="9">
    <source>
        <dbReference type="SAM" id="Phobius"/>
    </source>
</evidence>
<comment type="caution">
    <text evidence="11">The sequence shown here is derived from an EMBL/GenBank/DDBJ whole genome shotgun (WGS) entry which is preliminary data.</text>
</comment>
<dbReference type="OMA" id="WAITYLC"/>
<evidence type="ECO:0000256" key="4">
    <source>
        <dbReference type="ARBA" id="ARBA00022692"/>
    </source>
</evidence>
<organism evidence="11 12">
    <name type="scientific">Protomyces lactucae-debilis</name>
    <dbReference type="NCBI Taxonomy" id="2754530"/>
    <lineage>
        <taxon>Eukaryota</taxon>
        <taxon>Fungi</taxon>
        <taxon>Dikarya</taxon>
        <taxon>Ascomycota</taxon>
        <taxon>Taphrinomycotina</taxon>
        <taxon>Taphrinomycetes</taxon>
        <taxon>Taphrinales</taxon>
        <taxon>Protomycetaceae</taxon>
        <taxon>Protomyces</taxon>
    </lineage>
</organism>
<dbReference type="STRING" id="56484.A0A1Y2FIG1"/>
<dbReference type="InterPro" id="IPR008389">
    <property type="entry name" value="ATPase_V0-cplx_e1/e2_su"/>
</dbReference>
<dbReference type="EMBL" id="MCFI01000009">
    <property type="protein sequence ID" value="ORY82605.1"/>
    <property type="molecule type" value="Genomic_DNA"/>
</dbReference>
<dbReference type="GO" id="GO:0046961">
    <property type="term" value="F:proton-transporting ATPase activity, rotational mechanism"/>
    <property type="evidence" value="ECO:0007669"/>
    <property type="project" value="InterPro"/>
</dbReference>
<name>A0A1Y2FIG1_PROLT</name>
<evidence type="ECO:0000256" key="7">
    <source>
        <dbReference type="ARBA" id="ARBA00023065"/>
    </source>
</evidence>
<keyword evidence="4 9" id="KW-0812">Transmembrane</keyword>
<keyword evidence="5" id="KW-0375">Hydrogen ion transport</keyword>
<protein>
    <submittedName>
        <fullName evidence="11">ATPase, V0 complex, subunit E1/e2</fullName>
    </submittedName>
</protein>
<evidence type="ECO:0000256" key="6">
    <source>
        <dbReference type="ARBA" id="ARBA00022989"/>
    </source>
</evidence>
<reference evidence="11 12" key="1">
    <citation type="submission" date="2016-07" db="EMBL/GenBank/DDBJ databases">
        <title>Pervasive Adenine N6-methylation of Active Genes in Fungi.</title>
        <authorList>
            <consortium name="DOE Joint Genome Institute"/>
            <person name="Mondo S.J."/>
            <person name="Dannebaum R.O."/>
            <person name="Kuo R.C."/>
            <person name="Labutti K."/>
            <person name="Haridas S."/>
            <person name="Kuo A."/>
            <person name="Salamov A."/>
            <person name="Ahrendt S.R."/>
            <person name="Lipzen A."/>
            <person name="Sullivan W."/>
            <person name="Andreopoulos W.B."/>
            <person name="Clum A."/>
            <person name="Lindquist E."/>
            <person name="Daum C."/>
            <person name="Ramamoorthy G.K."/>
            <person name="Gryganskyi A."/>
            <person name="Culley D."/>
            <person name="Magnuson J.K."/>
            <person name="James T.Y."/>
            <person name="O'Malley M.A."/>
            <person name="Stajich J.E."/>
            <person name="Spatafora J.W."/>
            <person name="Visel A."/>
            <person name="Grigoriev I.V."/>
        </authorList>
    </citation>
    <scope>NUCLEOTIDE SEQUENCE [LARGE SCALE GENOMIC DNA]</scope>
    <source>
        <strain evidence="11 12">12-1054</strain>
    </source>
</reference>
<dbReference type="GeneID" id="63785899"/>